<sequence length="211" mass="23517">MSDIPAATDEQQYTRNTIGRRKRRARRACLTCRSRKVRCDVMQKSPCSNCQWSSCECVVIGPRRSPCKKNKGDSHGSKQPTKEEVPIEATRNSLSYNSYSPTLSHVEFKDEDSNVLETSYPPMDDILSPLTPVSQLEDEYCFGLQYASSHANQTSGIAWNPPGATCLLSPASSEIEKQQESDPIIWYGGEGIDDDLIGSLLALPFDNLRHI</sequence>
<dbReference type="Pfam" id="PF00172">
    <property type="entry name" value="Zn_clus"/>
    <property type="match status" value="1"/>
</dbReference>
<gene>
    <name evidence="4" type="ORF">BKA55DRAFT_520872</name>
</gene>
<proteinExistence type="predicted"/>
<reference evidence="4" key="1">
    <citation type="journal article" date="2021" name="Nat. Commun.">
        <title>Genetic determinants of endophytism in the Arabidopsis root mycobiome.</title>
        <authorList>
            <person name="Mesny F."/>
            <person name="Miyauchi S."/>
            <person name="Thiergart T."/>
            <person name="Pickel B."/>
            <person name="Atanasova L."/>
            <person name="Karlsson M."/>
            <person name="Huettel B."/>
            <person name="Barry K.W."/>
            <person name="Haridas S."/>
            <person name="Chen C."/>
            <person name="Bauer D."/>
            <person name="Andreopoulos W."/>
            <person name="Pangilinan J."/>
            <person name="LaButti K."/>
            <person name="Riley R."/>
            <person name="Lipzen A."/>
            <person name="Clum A."/>
            <person name="Drula E."/>
            <person name="Henrissat B."/>
            <person name="Kohler A."/>
            <person name="Grigoriev I.V."/>
            <person name="Martin F.M."/>
            <person name="Hacquard S."/>
        </authorList>
    </citation>
    <scope>NUCLEOTIDE SEQUENCE</scope>
    <source>
        <strain evidence="4">MPI-CAGE-AT-0023</strain>
    </source>
</reference>
<feature type="region of interest" description="Disordered" evidence="2">
    <location>
        <begin position="1"/>
        <end position="20"/>
    </location>
</feature>
<dbReference type="CDD" id="cd00067">
    <property type="entry name" value="GAL4"/>
    <property type="match status" value="1"/>
</dbReference>
<dbReference type="GO" id="GO:0000981">
    <property type="term" value="F:DNA-binding transcription factor activity, RNA polymerase II-specific"/>
    <property type="evidence" value="ECO:0007669"/>
    <property type="project" value="InterPro"/>
</dbReference>
<dbReference type="OrthoDB" id="5103166at2759"/>
<dbReference type="PROSITE" id="PS00463">
    <property type="entry name" value="ZN2_CY6_FUNGAL_1"/>
    <property type="match status" value="1"/>
</dbReference>
<evidence type="ECO:0000259" key="3">
    <source>
        <dbReference type="PROSITE" id="PS50048"/>
    </source>
</evidence>
<dbReference type="RefSeq" id="XP_046045209.1">
    <property type="nucleotide sequence ID" value="XM_046188463.1"/>
</dbReference>
<dbReference type="EMBL" id="JAGMUX010000016">
    <property type="protein sequence ID" value="KAH7237079.1"/>
    <property type="molecule type" value="Genomic_DNA"/>
</dbReference>
<evidence type="ECO:0000313" key="4">
    <source>
        <dbReference type="EMBL" id="KAH7237079.1"/>
    </source>
</evidence>
<dbReference type="Proteomes" id="UP000720189">
    <property type="component" value="Unassembled WGS sequence"/>
</dbReference>
<dbReference type="GO" id="GO:0008270">
    <property type="term" value="F:zinc ion binding"/>
    <property type="evidence" value="ECO:0007669"/>
    <property type="project" value="InterPro"/>
</dbReference>
<keyword evidence="1" id="KW-0539">Nucleus</keyword>
<dbReference type="Gene3D" id="4.10.240.10">
    <property type="entry name" value="Zn(2)-C6 fungal-type DNA-binding domain"/>
    <property type="match status" value="1"/>
</dbReference>
<dbReference type="PANTHER" id="PTHR47425:SF2">
    <property type="entry name" value="FARB-RELATED"/>
    <property type="match status" value="1"/>
</dbReference>
<dbReference type="InterPro" id="IPR036864">
    <property type="entry name" value="Zn2-C6_fun-type_DNA-bd_sf"/>
</dbReference>
<evidence type="ECO:0000256" key="1">
    <source>
        <dbReference type="ARBA" id="ARBA00023242"/>
    </source>
</evidence>
<dbReference type="SMART" id="SM00066">
    <property type="entry name" value="GAL4"/>
    <property type="match status" value="1"/>
</dbReference>
<evidence type="ECO:0000313" key="5">
    <source>
        <dbReference type="Proteomes" id="UP000720189"/>
    </source>
</evidence>
<dbReference type="PANTHER" id="PTHR47425">
    <property type="entry name" value="FARB-RELATED"/>
    <property type="match status" value="1"/>
</dbReference>
<dbReference type="InterPro" id="IPR001138">
    <property type="entry name" value="Zn2Cys6_DnaBD"/>
</dbReference>
<comment type="caution">
    <text evidence="4">The sequence shown here is derived from an EMBL/GenBank/DDBJ whole genome shotgun (WGS) entry which is preliminary data.</text>
</comment>
<dbReference type="AlphaFoldDB" id="A0A9P9GCN8"/>
<name>A0A9P9GCN8_FUSRE</name>
<dbReference type="InterPro" id="IPR052761">
    <property type="entry name" value="Fungal_Detox/Toxin_TFs"/>
</dbReference>
<dbReference type="SUPFAM" id="SSF57701">
    <property type="entry name" value="Zn2/Cys6 DNA-binding domain"/>
    <property type="match status" value="1"/>
</dbReference>
<feature type="region of interest" description="Disordered" evidence="2">
    <location>
        <begin position="66"/>
        <end position="89"/>
    </location>
</feature>
<dbReference type="PROSITE" id="PS50048">
    <property type="entry name" value="ZN2_CY6_FUNGAL_2"/>
    <property type="match status" value="1"/>
</dbReference>
<keyword evidence="5" id="KW-1185">Reference proteome</keyword>
<organism evidence="4 5">
    <name type="scientific">Fusarium redolens</name>
    <dbReference type="NCBI Taxonomy" id="48865"/>
    <lineage>
        <taxon>Eukaryota</taxon>
        <taxon>Fungi</taxon>
        <taxon>Dikarya</taxon>
        <taxon>Ascomycota</taxon>
        <taxon>Pezizomycotina</taxon>
        <taxon>Sordariomycetes</taxon>
        <taxon>Hypocreomycetidae</taxon>
        <taxon>Hypocreales</taxon>
        <taxon>Nectriaceae</taxon>
        <taxon>Fusarium</taxon>
        <taxon>Fusarium redolens species complex</taxon>
    </lineage>
</organism>
<feature type="compositionally biased region" description="Basic and acidic residues" evidence="2">
    <location>
        <begin position="70"/>
        <end position="85"/>
    </location>
</feature>
<accession>A0A9P9GCN8</accession>
<evidence type="ECO:0000256" key="2">
    <source>
        <dbReference type="SAM" id="MobiDB-lite"/>
    </source>
</evidence>
<feature type="domain" description="Zn(2)-C6 fungal-type" evidence="3">
    <location>
        <begin position="28"/>
        <end position="59"/>
    </location>
</feature>
<dbReference type="GeneID" id="70218417"/>
<protein>
    <recommendedName>
        <fullName evidence="3">Zn(2)-C6 fungal-type domain-containing protein</fullName>
    </recommendedName>
</protein>